<keyword evidence="2" id="KW-1185">Reference proteome</keyword>
<sequence length="71" mass="7644">MTIGSLNSLGPVRAAELGLSLRNDAAARHAPPETVTVEVVRPVDPATKLRADADVMRSEPVTERRLIDIKV</sequence>
<reference evidence="1" key="1">
    <citation type="journal article" date="2021" name="Front. Microbiol.">
        <title>Comprehensive Comparative Genomics and Phenotyping of Methylobacterium Species.</title>
        <authorList>
            <person name="Alessa O."/>
            <person name="Ogura Y."/>
            <person name="Fujitani Y."/>
            <person name="Takami H."/>
            <person name="Hayashi T."/>
            <person name="Sahin N."/>
            <person name="Tani A."/>
        </authorList>
    </citation>
    <scope>NUCLEOTIDE SEQUENCE</scope>
    <source>
        <strain evidence="1">NBRC 15689</strain>
    </source>
</reference>
<protein>
    <submittedName>
        <fullName evidence="1">Uncharacterized protein</fullName>
    </submittedName>
</protein>
<proteinExistence type="predicted"/>
<gene>
    <name evidence="1" type="ORF">LKMONMHP_1562</name>
</gene>
<evidence type="ECO:0000313" key="1">
    <source>
        <dbReference type="EMBL" id="GJE26711.1"/>
    </source>
</evidence>
<dbReference type="EMBL" id="BPQV01000004">
    <property type="protein sequence ID" value="GJE26711.1"/>
    <property type="molecule type" value="Genomic_DNA"/>
</dbReference>
<dbReference type="RefSeq" id="WP_238310590.1">
    <property type="nucleotide sequence ID" value="NZ_BPQV01000004.1"/>
</dbReference>
<reference evidence="1" key="2">
    <citation type="submission" date="2021-08" db="EMBL/GenBank/DDBJ databases">
        <authorList>
            <person name="Tani A."/>
            <person name="Ola A."/>
            <person name="Ogura Y."/>
            <person name="Katsura K."/>
            <person name="Hayashi T."/>
        </authorList>
    </citation>
    <scope>NUCLEOTIDE SEQUENCE</scope>
    <source>
        <strain evidence="1">NBRC 15689</strain>
    </source>
</reference>
<organism evidence="1 2">
    <name type="scientific">Methylobacterium organophilum</name>
    <dbReference type="NCBI Taxonomy" id="410"/>
    <lineage>
        <taxon>Bacteria</taxon>
        <taxon>Pseudomonadati</taxon>
        <taxon>Pseudomonadota</taxon>
        <taxon>Alphaproteobacteria</taxon>
        <taxon>Hyphomicrobiales</taxon>
        <taxon>Methylobacteriaceae</taxon>
        <taxon>Methylobacterium</taxon>
    </lineage>
</organism>
<comment type="caution">
    <text evidence="1">The sequence shown here is derived from an EMBL/GenBank/DDBJ whole genome shotgun (WGS) entry which is preliminary data.</text>
</comment>
<name>A0ABQ4T6R7_METOR</name>
<dbReference type="Proteomes" id="UP001055156">
    <property type="component" value="Unassembled WGS sequence"/>
</dbReference>
<evidence type="ECO:0000313" key="2">
    <source>
        <dbReference type="Proteomes" id="UP001055156"/>
    </source>
</evidence>
<accession>A0ABQ4T6R7</accession>